<comment type="caution">
    <text evidence="9">The sequence shown here is derived from an EMBL/GenBank/DDBJ whole genome shotgun (WGS) entry which is preliminary data.</text>
</comment>
<protein>
    <recommendedName>
        <fullName evidence="6">Ribosomal RNA small subunit methyltransferase I</fullName>
        <ecNumber evidence="6">2.1.1.198</ecNumber>
    </recommendedName>
    <alternativeName>
        <fullName evidence="6">16S rRNA 2'-O-ribose C1402 methyltransferase</fullName>
    </alternativeName>
    <alternativeName>
        <fullName evidence="6">rRNA (cytidine-2'-O-)-methyltransferase RsmI</fullName>
    </alternativeName>
</protein>
<dbReference type="PANTHER" id="PTHR46111">
    <property type="entry name" value="RIBOSOMAL RNA SMALL SUBUNIT METHYLTRANSFERASE I"/>
    <property type="match status" value="1"/>
</dbReference>
<dbReference type="CDD" id="cd11648">
    <property type="entry name" value="RsmI"/>
    <property type="match status" value="1"/>
</dbReference>
<name>A0ABS2DNR9_9BURK</name>
<dbReference type="GO" id="GO:0032259">
    <property type="term" value="P:methylation"/>
    <property type="evidence" value="ECO:0007669"/>
    <property type="project" value="UniProtKB-KW"/>
</dbReference>
<evidence type="ECO:0000313" key="10">
    <source>
        <dbReference type="Proteomes" id="UP000715095"/>
    </source>
</evidence>
<dbReference type="HAMAP" id="MF_01877">
    <property type="entry name" value="16SrRNA_methyltr_I"/>
    <property type="match status" value="1"/>
</dbReference>
<dbReference type="GO" id="GO:0008168">
    <property type="term" value="F:methyltransferase activity"/>
    <property type="evidence" value="ECO:0007669"/>
    <property type="project" value="UniProtKB-KW"/>
</dbReference>
<comment type="catalytic activity">
    <reaction evidence="6">
        <text>cytidine(1402) in 16S rRNA + S-adenosyl-L-methionine = 2'-O-methylcytidine(1402) in 16S rRNA + S-adenosyl-L-homocysteine + H(+)</text>
        <dbReference type="Rhea" id="RHEA:42924"/>
        <dbReference type="Rhea" id="RHEA-COMP:10285"/>
        <dbReference type="Rhea" id="RHEA-COMP:10286"/>
        <dbReference type="ChEBI" id="CHEBI:15378"/>
        <dbReference type="ChEBI" id="CHEBI:57856"/>
        <dbReference type="ChEBI" id="CHEBI:59789"/>
        <dbReference type="ChEBI" id="CHEBI:74495"/>
        <dbReference type="ChEBI" id="CHEBI:82748"/>
        <dbReference type="EC" id="2.1.1.198"/>
    </reaction>
</comment>
<evidence type="ECO:0000259" key="8">
    <source>
        <dbReference type="Pfam" id="PF23016"/>
    </source>
</evidence>
<dbReference type="Gene3D" id="3.30.950.10">
    <property type="entry name" value="Methyltransferase, Cobalt-precorrin-4 Transmethylase, Domain 2"/>
    <property type="match status" value="1"/>
</dbReference>
<accession>A0ABS2DNR9</accession>
<dbReference type="Proteomes" id="UP000715095">
    <property type="component" value="Unassembled WGS sequence"/>
</dbReference>
<evidence type="ECO:0000313" key="9">
    <source>
        <dbReference type="EMBL" id="MBM6703037.1"/>
    </source>
</evidence>
<comment type="similarity">
    <text evidence="6">Belongs to the methyltransferase superfamily. RsmI family.</text>
</comment>
<keyword evidence="10" id="KW-1185">Reference proteome</keyword>
<feature type="domain" description="RsmI HTH" evidence="8">
    <location>
        <begin position="255"/>
        <end position="296"/>
    </location>
</feature>
<dbReference type="EMBL" id="JACJJC010000001">
    <property type="protein sequence ID" value="MBM6703037.1"/>
    <property type="molecule type" value="Genomic_DNA"/>
</dbReference>
<comment type="function">
    <text evidence="6">Catalyzes the 2'-O-methylation of the ribose of cytidine 1402 (C1402) in 16S rRNA.</text>
</comment>
<dbReference type="PANTHER" id="PTHR46111:SF1">
    <property type="entry name" value="RIBOSOMAL RNA SMALL SUBUNIT METHYLTRANSFERASE I"/>
    <property type="match status" value="1"/>
</dbReference>
<keyword evidence="5 6" id="KW-0949">S-adenosyl-L-methionine</keyword>
<proteinExistence type="inferred from homology"/>
<evidence type="ECO:0000259" key="7">
    <source>
        <dbReference type="Pfam" id="PF00590"/>
    </source>
</evidence>
<feature type="domain" description="Tetrapyrrole methylase" evidence="7">
    <location>
        <begin position="29"/>
        <end position="228"/>
    </location>
</feature>
<dbReference type="Gene3D" id="3.40.1010.10">
    <property type="entry name" value="Cobalt-precorrin-4 Transmethylase, Domain 1"/>
    <property type="match status" value="1"/>
</dbReference>
<dbReference type="EC" id="2.1.1.198" evidence="6"/>
<evidence type="ECO:0000256" key="5">
    <source>
        <dbReference type="ARBA" id="ARBA00022691"/>
    </source>
</evidence>
<dbReference type="PIRSF" id="PIRSF005917">
    <property type="entry name" value="MTase_YraL"/>
    <property type="match status" value="1"/>
</dbReference>
<dbReference type="InterPro" id="IPR008189">
    <property type="entry name" value="rRNA_ssu_MeTfrase_I"/>
</dbReference>
<evidence type="ECO:0000256" key="4">
    <source>
        <dbReference type="ARBA" id="ARBA00022679"/>
    </source>
</evidence>
<keyword evidence="3 6" id="KW-0489">Methyltransferase</keyword>
<organism evidence="9 10">
    <name type="scientific">Sutterella massiliensis</name>
    <dbReference type="NCBI Taxonomy" id="1816689"/>
    <lineage>
        <taxon>Bacteria</taxon>
        <taxon>Pseudomonadati</taxon>
        <taxon>Pseudomonadota</taxon>
        <taxon>Betaproteobacteria</taxon>
        <taxon>Burkholderiales</taxon>
        <taxon>Sutterellaceae</taxon>
        <taxon>Sutterella</taxon>
    </lineage>
</organism>
<comment type="subcellular location">
    <subcellularLocation>
        <location evidence="6">Cytoplasm</location>
    </subcellularLocation>
</comment>
<evidence type="ECO:0000256" key="2">
    <source>
        <dbReference type="ARBA" id="ARBA00022552"/>
    </source>
</evidence>
<keyword evidence="1 6" id="KW-0963">Cytoplasm</keyword>
<dbReference type="InterPro" id="IPR014776">
    <property type="entry name" value="4pyrrole_Mease_sub2"/>
</dbReference>
<gene>
    <name evidence="6 9" type="primary">rsmI</name>
    <name evidence="9" type="ORF">H6A60_00720</name>
</gene>
<dbReference type="InterPro" id="IPR053910">
    <property type="entry name" value="RsmI_HTH"/>
</dbReference>
<evidence type="ECO:0000256" key="3">
    <source>
        <dbReference type="ARBA" id="ARBA00022603"/>
    </source>
</evidence>
<dbReference type="InterPro" id="IPR035996">
    <property type="entry name" value="4pyrrol_Methylase_sf"/>
</dbReference>
<sequence length="302" mass="32658">MTSQANFWSENSLMTTAGLPEQTVPDGALYVVGVPIGNLGDITLRALWVLSRVDAVAAEDTRETRKLLDRFGLSPQLLSVREHNERMGAEQIVARLSRGEKVALVTDAGTPAVSDPGARVVDAVYEAGLRVIPIPGASAVVTALSAAGLLGSGFHFVGFVPPQAKARRAALAELAEHKAPFVLYEAPHRVVDLLKDLGAALKPERRVVVARELTKRFETITRLTAGELCAWAQEHEPRGEYVILIDEMRTAAVGLNEEARKWLRALSSELPASRLSAVGAKATGLPRQAIYDFLLDGKREEQ</sequence>
<dbReference type="Pfam" id="PF00590">
    <property type="entry name" value="TP_methylase"/>
    <property type="match status" value="1"/>
</dbReference>
<keyword evidence="2 6" id="KW-0698">rRNA processing</keyword>
<evidence type="ECO:0000256" key="1">
    <source>
        <dbReference type="ARBA" id="ARBA00022490"/>
    </source>
</evidence>
<dbReference type="NCBIfam" id="TIGR00096">
    <property type="entry name" value="16S rRNA (cytidine(1402)-2'-O)-methyltransferase"/>
    <property type="match status" value="1"/>
</dbReference>
<evidence type="ECO:0000256" key="6">
    <source>
        <dbReference type="HAMAP-Rule" id="MF_01877"/>
    </source>
</evidence>
<dbReference type="InterPro" id="IPR014777">
    <property type="entry name" value="4pyrrole_Mease_sub1"/>
</dbReference>
<dbReference type="SUPFAM" id="SSF53790">
    <property type="entry name" value="Tetrapyrrole methylase"/>
    <property type="match status" value="1"/>
</dbReference>
<keyword evidence="4 6" id="KW-0808">Transferase</keyword>
<dbReference type="InterPro" id="IPR000878">
    <property type="entry name" value="4pyrrol_Mease"/>
</dbReference>
<reference evidence="9 10" key="1">
    <citation type="journal article" date="2021" name="Sci. Rep.">
        <title>The distribution of antibiotic resistance genes in chicken gut microbiota commensals.</title>
        <authorList>
            <person name="Juricova H."/>
            <person name="Matiasovicova J."/>
            <person name="Kubasova T."/>
            <person name="Cejkova D."/>
            <person name="Rychlik I."/>
        </authorList>
    </citation>
    <scope>NUCLEOTIDE SEQUENCE [LARGE SCALE GENOMIC DNA]</scope>
    <source>
        <strain evidence="9 10">An829</strain>
    </source>
</reference>
<dbReference type="Pfam" id="PF23016">
    <property type="entry name" value="RsmI_C"/>
    <property type="match status" value="1"/>
</dbReference>